<proteinExistence type="predicted"/>
<name>A0A3D5Q9W7_FLESI</name>
<gene>
    <name evidence="2" type="ORF">DHM44_02380</name>
</gene>
<keyword evidence="1" id="KW-1133">Transmembrane helix</keyword>
<protein>
    <submittedName>
        <fullName evidence="2">Uncharacterized protein</fullName>
    </submittedName>
</protein>
<dbReference type="AlphaFoldDB" id="A0A3D5Q9W7"/>
<feature type="non-terminal residue" evidence="2">
    <location>
        <position position="1"/>
    </location>
</feature>
<feature type="transmembrane region" description="Helical" evidence="1">
    <location>
        <begin position="22"/>
        <end position="44"/>
    </location>
</feature>
<keyword evidence="1" id="KW-0472">Membrane</keyword>
<dbReference type="EMBL" id="DPPF01000051">
    <property type="protein sequence ID" value="HCW92508.1"/>
    <property type="molecule type" value="Genomic_DNA"/>
</dbReference>
<reference evidence="2 3" key="1">
    <citation type="journal article" date="2018" name="Nat. Biotechnol.">
        <title>A standardized bacterial taxonomy based on genome phylogeny substantially revises the tree of life.</title>
        <authorList>
            <person name="Parks D.H."/>
            <person name="Chuvochina M."/>
            <person name="Waite D.W."/>
            <person name="Rinke C."/>
            <person name="Skarshewski A."/>
            <person name="Chaumeil P.A."/>
            <person name="Hugenholtz P."/>
        </authorList>
    </citation>
    <scope>NUCLEOTIDE SEQUENCE [LARGE SCALE GENOMIC DNA]</scope>
    <source>
        <strain evidence="2">UBA8672</strain>
    </source>
</reference>
<keyword evidence="1" id="KW-0812">Transmembrane</keyword>
<comment type="caution">
    <text evidence="2">The sequence shown here is derived from an EMBL/GenBank/DDBJ whole genome shotgun (WGS) entry which is preliminary data.</text>
</comment>
<feature type="non-terminal residue" evidence="2">
    <location>
        <position position="77"/>
    </location>
</feature>
<evidence type="ECO:0000313" key="2">
    <source>
        <dbReference type="EMBL" id="HCW92508.1"/>
    </source>
</evidence>
<evidence type="ECO:0000256" key="1">
    <source>
        <dbReference type="SAM" id="Phobius"/>
    </source>
</evidence>
<sequence>PAAIGFRRFYQGILIRSGLTRIVAYTTVFRLVFMGITAVTLFNITNLKGAYVGTIALSTGVIAEALAAYFLAQSSIS</sequence>
<dbReference type="Proteomes" id="UP000262325">
    <property type="component" value="Unassembled WGS sequence"/>
</dbReference>
<feature type="transmembrane region" description="Helical" evidence="1">
    <location>
        <begin position="50"/>
        <end position="72"/>
    </location>
</feature>
<evidence type="ECO:0000313" key="3">
    <source>
        <dbReference type="Proteomes" id="UP000262325"/>
    </source>
</evidence>
<organism evidence="2 3">
    <name type="scientific">Flexistipes sinusarabici</name>
    <dbReference type="NCBI Taxonomy" id="2352"/>
    <lineage>
        <taxon>Bacteria</taxon>
        <taxon>Pseudomonadati</taxon>
        <taxon>Deferribacterota</taxon>
        <taxon>Deferribacteres</taxon>
        <taxon>Deferribacterales</taxon>
        <taxon>Flexistipitaceae</taxon>
        <taxon>Flexistipes</taxon>
    </lineage>
</organism>
<accession>A0A3D5Q9W7</accession>